<comment type="caution">
    <text evidence="7">The sequence shown here is derived from an EMBL/GenBank/DDBJ whole genome shotgun (WGS) entry which is preliminary data.</text>
</comment>
<keyword evidence="2 5" id="KW-0812">Transmembrane</keyword>
<keyword evidence="3 5" id="KW-1133">Transmembrane helix</keyword>
<protein>
    <recommendedName>
        <fullName evidence="6">TM2 domain-containing protein</fullName>
    </recommendedName>
</protein>
<feature type="transmembrane region" description="Helical" evidence="5">
    <location>
        <begin position="62"/>
        <end position="89"/>
    </location>
</feature>
<name>A0ABX3MW45_9RHOB</name>
<feature type="domain" description="TM2" evidence="6">
    <location>
        <begin position="20"/>
        <end position="69"/>
    </location>
</feature>
<dbReference type="EMBL" id="MPZV01000003">
    <property type="protein sequence ID" value="OOY23873.1"/>
    <property type="molecule type" value="Genomic_DNA"/>
</dbReference>
<evidence type="ECO:0000313" key="7">
    <source>
        <dbReference type="EMBL" id="OOY23873.1"/>
    </source>
</evidence>
<feature type="transmembrane region" description="Helical" evidence="5">
    <location>
        <begin position="23"/>
        <end position="42"/>
    </location>
</feature>
<dbReference type="Proteomes" id="UP000190787">
    <property type="component" value="Unassembled WGS sequence"/>
</dbReference>
<evidence type="ECO:0000256" key="5">
    <source>
        <dbReference type="SAM" id="Phobius"/>
    </source>
</evidence>
<evidence type="ECO:0000256" key="4">
    <source>
        <dbReference type="ARBA" id="ARBA00023136"/>
    </source>
</evidence>
<dbReference type="InterPro" id="IPR050932">
    <property type="entry name" value="TM2D1-3-like"/>
</dbReference>
<keyword evidence="8" id="KW-1185">Reference proteome</keyword>
<dbReference type="PANTHER" id="PTHR21016">
    <property type="entry name" value="BETA-AMYLOID BINDING PROTEIN-RELATED"/>
    <property type="match status" value="1"/>
</dbReference>
<accession>A0ABX3MW45</accession>
<reference evidence="7 8" key="1">
    <citation type="submission" date="2016-11" db="EMBL/GenBank/DDBJ databases">
        <title>A multilocus sequence analysis scheme for characterization of bacteria in the genus Thioclava.</title>
        <authorList>
            <person name="Liu Y."/>
            <person name="Shao Z."/>
        </authorList>
    </citation>
    <scope>NUCLEOTIDE SEQUENCE [LARGE SCALE GENOMIC DNA]</scope>
    <source>
        <strain evidence="7 8">TAW-CT134</strain>
    </source>
</reference>
<evidence type="ECO:0000256" key="1">
    <source>
        <dbReference type="ARBA" id="ARBA00004141"/>
    </source>
</evidence>
<proteinExistence type="predicted"/>
<keyword evidence="4 5" id="KW-0472">Membrane</keyword>
<dbReference type="InterPro" id="IPR007829">
    <property type="entry name" value="TM2"/>
</dbReference>
<gene>
    <name evidence="7" type="ORF">BMI91_14855</name>
</gene>
<evidence type="ECO:0000313" key="8">
    <source>
        <dbReference type="Proteomes" id="UP000190787"/>
    </source>
</evidence>
<comment type="subcellular location">
    <subcellularLocation>
        <location evidence="1">Membrane</location>
        <topology evidence="1">Multi-pass membrane protein</topology>
    </subcellularLocation>
</comment>
<dbReference type="Pfam" id="PF05154">
    <property type="entry name" value="TM2"/>
    <property type="match status" value="1"/>
</dbReference>
<organism evidence="7 8">
    <name type="scientific">Thioclava sediminum</name>
    <dbReference type="NCBI Taxonomy" id="1915319"/>
    <lineage>
        <taxon>Bacteria</taxon>
        <taxon>Pseudomonadati</taxon>
        <taxon>Pseudomonadota</taxon>
        <taxon>Alphaproteobacteria</taxon>
        <taxon>Rhodobacterales</taxon>
        <taxon>Paracoccaceae</taxon>
        <taxon>Thioclava</taxon>
    </lineage>
</organism>
<evidence type="ECO:0000259" key="6">
    <source>
        <dbReference type="Pfam" id="PF05154"/>
    </source>
</evidence>
<sequence length="111" mass="12221">MALTTEQQILIEQRIANDAKSPVVAYLLWFFLGMLGAHRFYLGKTGTGVAQLILCILGWLTLVVYVGIFLLLALGVWVLVDAFLIPSIITQSREKMRMQLGGTMAPAIPTV</sequence>
<dbReference type="PANTHER" id="PTHR21016:SF25">
    <property type="entry name" value="TM2 DOMAIN-CONTAINING PROTEIN DDB_G0277895-RELATED"/>
    <property type="match status" value="1"/>
</dbReference>
<evidence type="ECO:0000256" key="2">
    <source>
        <dbReference type="ARBA" id="ARBA00022692"/>
    </source>
</evidence>
<evidence type="ECO:0000256" key="3">
    <source>
        <dbReference type="ARBA" id="ARBA00022989"/>
    </source>
</evidence>